<keyword evidence="5" id="KW-0676">Redox-active center</keyword>
<dbReference type="PROSITE" id="PS51352">
    <property type="entry name" value="THIOREDOXIN_2"/>
    <property type="match status" value="1"/>
</dbReference>
<proteinExistence type="predicted"/>
<keyword evidence="2" id="KW-0049">Antioxidant</keyword>
<dbReference type="EMBL" id="SIJK02000026">
    <property type="protein sequence ID" value="MBP1466932.1"/>
    <property type="molecule type" value="Genomic_DNA"/>
</dbReference>
<evidence type="ECO:0000256" key="4">
    <source>
        <dbReference type="ARBA" id="ARBA00023157"/>
    </source>
</evidence>
<dbReference type="GO" id="GO:0004601">
    <property type="term" value="F:peroxidase activity"/>
    <property type="evidence" value="ECO:0007669"/>
    <property type="project" value="UniProtKB-KW"/>
</dbReference>
<sequence length="172" mass="18457">MMIERPETFNFFGLQSLFGPELKPGDAAPDFTLLNAKLKPVTMAAFAGKPLVISVVPSLDTGVCNKQTLRFNEAAATLGDKVSFITVSADLPFAQARWCSNAGADTIQTLSDHQAMSFAQSYGTYLQAFRLESRAVFVVDSAGVIQYVEYVPAAGTEPDYDAALAALHKLVA</sequence>
<dbReference type="SUPFAM" id="SSF52833">
    <property type="entry name" value="Thioredoxin-like"/>
    <property type="match status" value="1"/>
</dbReference>
<name>A0ABS4DBV6_9CHLR</name>
<keyword evidence="1 7" id="KW-0575">Peroxidase</keyword>
<evidence type="ECO:0000256" key="5">
    <source>
        <dbReference type="ARBA" id="ARBA00023284"/>
    </source>
</evidence>
<evidence type="ECO:0000256" key="1">
    <source>
        <dbReference type="ARBA" id="ARBA00022559"/>
    </source>
</evidence>
<keyword evidence="4" id="KW-1015">Disulfide bond</keyword>
<dbReference type="InterPro" id="IPR018219">
    <property type="entry name" value="Tpx_CS"/>
</dbReference>
<comment type="caution">
    <text evidence="7">The sequence shown here is derived from an EMBL/GenBank/DDBJ whole genome shotgun (WGS) entry which is preliminary data.</text>
</comment>
<reference evidence="7 8" key="1">
    <citation type="submission" date="2021-03" db="EMBL/GenBank/DDBJ databases">
        <authorList>
            <person name="Grouzdev D.S."/>
        </authorList>
    </citation>
    <scope>NUCLEOTIDE SEQUENCE [LARGE SCALE GENOMIC DNA]</scope>
    <source>
        <strain evidence="7 8">M50-1</strain>
    </source>
</reference>
<gene>
    <name evidence="7" type="primary">tpx</name>
    <name evidence="7" type="ORF">EYB53_014550</name>
</gene>
<dbReference type="PANTHER" id="PTHR43110:SF1">
    <property type="entry name" value="THIOL PEROXIDASE"/>
    <property type="match status" value="1"/>
</dbReference>
<evidence type="ECO:0000256" key="3">
    <source>
        <dbReference type="ARBA" id="ARBA00023002"/>
    </source>
</evidence>
<dbReference type="InterPro" id="IPR036249">
    <property type="entry name" value="Thioredoxin-like_sf"/>
</dbReference>
<evidence type="ECO:0000259" key="6">
    <source>
        <dbReference type="PROSITE" id="PS51352"/>
    </source>
</evidence>
<evidence type="ECO:0000313" key="8">
    <source>
        <dbReference type="Proteomes" id="UP001193081"/>
    </source>
</evidence>
<dbReference type="PANTHER" id="PTHR43110">
    <property type="entry name" value="THIOL PEROXIDASE"/>
    <property type="match status" value="1"/>
</dbReference>
<dbReference type="NCBIfam" id="NF001808">
    <property type="entry name" value="PRK00522.1"/>
    <property type="match status" value="1"/>
</dbReference>
<dbReference type="PROSITE" id="PS01265">
    <property type="entry name" value="TPX"/>
    <property type="match status" value="1"/>
</dbReference>
<feature type="domain" description="Thioredoxin" evidence="6">
    <location>
        <begin position="22"/>
        <end position="169"/>
    </location>
</feature>
<protein>
    <submittedName>
        <fullName evidence="7">Thiol peroxidase</fullName>
        <ecNumber evidence="7">1.11.1.-</ecNumber>
    </submittedName>
</protein>
<dbReference type="InterPro" id="IPR002065">
    <property type="entry name" value="TPX"/>
</dbReference>
<dbReference type="EC" id="1.11.1.-" evidence="7"/>
<accession>A0ABS4DBV6</accession>
<dbReference type="Gene3D" id="3.40.30.10">
    <property type="entry name" value="Glutaredoxin"/>
    <property type="match status" value="1"/>
</dbReference>
<evidence type="ECO:0000313" key="7">
    <source>
        <dbReference type="EMBL" id="MBP1466932.1"/>
    </source>
</evidence>
<evidence type="ECO:0000256" key="2">
    <source>
        <dbReference type="ARBA" id="ARBA00022862"/>
    </source>
</evidence>
<dbReference type="InterPro" id="IPR050455">
    <property type="entry name" value="Tpx_Peroxidase_subfamily"/>
</dbReference>
<dbReference type="InterPro" id="IPR013740">
    <property type="entry name" value="Redoxin"/>
</dbReference>
<dbReference type="Pfam" id="PF08534">
    <property type="entry name" value="Redoxin"/>
    <property type="match status" value="1"/>
</dbReference>
<keyword evidence="3 7" id="KW-0560">Oxidoreductase</keyword>
<organism evidence="7 8">
    <name type="scientific">Candidatus Chloroploca mongolica</name>
    <dbReference type="NCBI Taxonomy" id="2528176"/>
    <lineage>
        <taxon>Bacteria</taxon>
        <taxon>Bacillati</taxon>
        <taxon>Chloroflexota</taxon>
        <taxon>Chloroflexia</taxon>
        <taxon>Chloroflexales</taxon>
        <taxon>Chloroflexineae</taxon>
        <taxon>Oscillochloridaceae</taxon>
        <taxon>Candidatus Chloroploca</taxon>
    </lineage>
</organism>
<keyword evidence="8" id="KW-1185">Reference proteome</keyword>
<dbReference type="InterPro" id="IPR013766">
    <property type="entry name" value="Thioredoxin_domain"/>
</dbReference>
<dbReference type="CDD" id="cd03014">
    <property type="entry name" value="PRX_Atyp2cys"/>
    <property type="match status" value="1"/>
</dbReference>
<dbReference type="Proteomes" id="UP001193081">
    <property type="component" value="Unassembled WGS sequence"/>
</dbReference>